<dbReference type="SUPFAM" id="SSF56112">
    <property type="entry name" value="Protein kinase-like (PK-like)"/>
    <property type="match status" value="1"/>
</dbReference>
<keyword evidence="6" id="KW-0418">Kinase</keyword>
<keyword evidence="2" id="KW-0808">Transferase</keyword>
<proteinExistence type="inferred from homology"/>
<dbReference type="PANTHER" id="PTHR43851:SF3">
    <property type="entry name" value="COENZYME Q8"/>
    <property type="match status" value="1"/>
</dbReference>
<accession>A0A839NJG4</accession>
<keyword evidence="6" id="KW-0830">Ubiquinone</keyword>
<evidence type="ECO:0000256" key="2">
    <source>
        <dbReference type="ARBA" id="ARBA00022679"/>
    </source>
</evidence>
<gene>
    <name evidence="6" type="ORF">FHU39_004544</name>
</gene>
<dbReference type="CDD" id="cd13970">
    <property type="entry name" value="ABC1_ADCK3"/>
    <property type="match status" value="1"/>
</dbReference>
<keyword evidence="4" id="KW-0067">ATP-binding</keyword>
<dbReference type="InterPro" id="IPR051409">
    <property type="entry name" value="Atypical_kinase_ADCK"/>
</dbReference>
<protein>
    <submittedName>
        <fullName evidence="6">Putative unusual protein kinase regulating ubiquinone biosynthesis (AarF/ABC1/UbiB family)</fullName>
    </submittedName>
</protein>
<dbReference type="InterPro" id="IPR004147">
    <property type="entry name" value="ABC1_dom"/>
</dbReference>
<dbReference type="Proteomes" id="UP000559182">
    <property type="component" value="Unassembled WGS sequence"/>
</dbReference>
<organism evidence="6 7">
    <name type="scientific">Flexivirga oryzae</name>
    <dbReference type="NCBI Taxonomy" id="1794944"/>
    <lineage>
        <taxon>Bacteria</taxon>
        <taxon>Bacillati</taxon>
        <taxon>Actinomycetota</taxon>
        <taxon>Actinomycetes</taxon>
        <taxon>Micrococcales</taxon>
        <taxon>Dermacoccaceae</taxon>
        <taxon>Flexivirga</taxon>
    </lineage>
</organism>
<name>A0A839NJG4_9MICO</name>
<dbReference type="InterPro" id="IPR011009">
    <property type="entry name" value="Kinase-like_dom_sf"/>
</dbReference>
<comment type="caution">
    <text evidence="6">The sequence shown here is derived from an EMBL/GenBank/DDBJ whole genome shotgun (WGS) entry which is preliminary data.</text>
</comment>
<dbReference type="AlphaFoldDB" id="A0A839NJG4"/>
<dbReference type="EMBL" id="JACHVQ010000005">
    <property type="protein sequence ID" value="MBB2894502.1"/>
    <property type="molecule type" value="Genomic_DNA"/>
</dbReference>
<comment type="similarity">
    <text evidence="1">Belongs to the protein kinase superfamily. ADCK protein kinase family.</text>
</comment>
<feature type="domain" description="ABC1 atypical kinase-like" evidence="5">
    <location>
        <begin position="93"/>
        <end position="326"/>
    </location>
</feature>
<dbReference type="Pfam" id="PF03109">
    <property type="entry name" value="ABC1"/>
    <property type="match status" value="1"/>
</dbReference>
<evidence type="ECO:0000256" key="4">
    <source>
        <dbReference type="ARBA" id="ARBA00022840"/>
    </source>
</evidence>
<sequence>MSDLPRKTVVRAARLATLPIGFGARAAVGLGKRVGGRPAEAVTAELQAQTAEQLFKVLGNLKGGAMKFGQSLSMFEAALPEELAAPYRSMLTKLQDTAPAMPTTSLHRVLREELGTRWRSKFAEFDDEPRAAASIGQVHHAVWKDGREVAVKVQYPGAAEALMSDLNQLSRVARVSTSWVPGLDVVPILTELKGRMAEETDYSLEAAMQEQFAEAFADDPDYLLPEVVFATPRVIVSEWIDGVPLSRIIESGSDEERNQAAAHYFEFLVSGPERAGLLHADPHPGNFRLLPDGRLGVLDFGAVNRLPDGLPQPMGELITAALQGDELTLLDGLRDEGFVKRSIDVDAQDVLDYLGVFLKPLRTDEFRFDRDWLRGIFNFLNDPRNATFTVGLRLNLPPSYVMIHRAWLGGIAVLCQIGGNVPAREIFDRWVPGADLPPLG</sequence>
<dbReference type="GO" id="GO:0005524">
    <property type="term" value="F:ATP binding"/>
    <property type="evidence" value="ECO:0007669"/>
    <property type="project" value="UniProtKB-KW"/>
</dbReference>
<dbReference type="GO" id="GO:0016301">
    <property type="term" value="F:kinase activity"/>
    <property type="evidence" value="ECO:0007669"/>
    <property type="project" value="UniProtKB-KW"/>
</dbReference>
<evidence type="ECO:0000259" key="5">
    <source>
        <dbReference type="Pfam" id="PF03109"/>
    </source>
</evidence>
<reference evidence="6 7" key="1">
    <citation type="submission" date="2020-08" db="EMBL/GenBank/DDBJ databases">
        <title>Sequencing the genomes of 1000 actinobacteria strains.</title>
        <authorList>
            <person name="Klenk H.-P."/>
        </authorList>
    </citation>
    <scope>NUCLEOTIDE SEQUENCE [LARGE SCALE GENOMIC DNA]</scope>
    <source>
        <strain evidence="6 7">DSM 105369</strain>
    </source>
</reference>
<keyword evidence="3" id="KW-0547">Nucleotide-binding</keyword>
<keyword evidence="7" id="KW-1185">Reference proteome</keyword>
<dbReference type="RefSeq" id="WP_183322934.1">
    <property type="nucleotide sequence ID" value="NZ_JACHVQ010000005.1"/>
</dbReference>
<dbReference type="InterPro" id="IPR034646">
    <property type="entry name" value="ADCK3_dom"/>
</dbReference>
<evidence type="ECO:0000313" key="6">
    <source>
        <dbReference type="EMBL" id="MBB2894502.1"/>
    </source>
</evidence>
<evidence type="ECO:0000313" key="7">
    <source>
        <dbReference type="Proteomes" id="UP000559182"/>
    </source>
</evidence>
<dbReference type="PANTHER" id="PTHR43851">
    <property type="match status" value="1"/>
</dbReference>
<evidence type="ECO:0000256" key="1">
    <source>
        <dbReference type="ARBA" id="ARBA00009670"/>
    </source>
</evidence>
<evidence type="ECO:0000256" key="3">
    <source>
        <dbReference type="ARBA" id="ARBA00022741"/>
    </source>
</evidence>